<reference evidence="2 3" key="1">
    <citation type="submission" date="2023-05" db="EMBL/GenBank/DDBJ databases">
        <title>A new hyperthermophilic archaea 'Ignisphaera cupida' sp. nov. and description of the family 'Ignisphaeraceae' fam. nov.</title>
        <authorList>
            <person name="Podosokorskaya O.A."/>
            <person name="Elcheninov A.G."/>
            <person name="Klukina A."/>
            <person name="Merkel A.Y."/>
        </authorList>
    </citation>
    <scope>NUCLEOTIDE SEQUENCE [LARGE SCALE GENOMIC DNA]</scope>
    <source>
        <strain evidence="2 3">4213-co</strain>
    </source>
</reference>
<keyword evidence="3" id="KW-1185">Reference proteome</keyword>
<dbReference type="InterPro" id="IPR041628">
    <property type="entry name" value="ChlI/MoxR_AAA_lid"/>
</dbReference>
<dbReference type="PIRSF" id="PIRSF002849">
    <property type="entry name" value="AAA_ATPase_chaperone_MoxR_prd"/>
    <property type="match status" value="1"/>
</dbReference>
<dbReference type="InterPro" id="IPR003593">
    <property type="entry name" value="AAA+_ATPase"/>
</dbReference>
<dbReference type="Pfam" id="PF07726">
    <property type="entry name" value="AAA_3"/>
    <property type="match status" value="1"/>
</dbReference>
<feature type="domain" description="AAA+ ATPase" evidence="1">
    <location>
        <begin position="32"/>
        <end position="173"/>
    </location>
</feature>
<dbReference type="CDD" id="cd00009">
    <property type="entry name" value="AAA"/>
    <property type="match status" value="1"/>
</dbReference>
<accession>A0ABD4Z673</accession>
<dbReference type="PANTHER" id="PTHR42759">
    <property type="entry name" value="MOXR FAMILY PROTEIN"/>
    <property type="match status" value="1"/>
</dbReference>
<dbReference type="SMART" id="SM00382">
    <property type="entry name" value="AAA"/>
    <property type="match status" value="1"/>
</dbReference>
<protein>
    <submittedName>
        <fullName evidence="2">MoxR family ATPase</fullName>
    </submittedName>
</protein>
<dbReference type="InterPro" id="IPR011703">
    <property type="entry name" value="ATPase_AAA-3"/>
</dbReference>
<evidence type="ECO:0000313" key="2">
    <source>
        <dbReference type="EMBL" id="MDK6028816.1"/>
    </source>
</evidence>
<gene>
    <name evidence="2" type="ORF">QPL79_05515</name>
</gene>
<dbReference type="AlphaFoldDB" id="A0ABD4Z673"/>
<dbReference type="SUPFAM" id="SSF52540">
    <property type="entry name" value="P-loop containing nucleoside triphosphate hydrolases"/>
    <property type="match status" value="1"/>
</dbReference>
<dbReference type="Proteomes" id="UP001529235">
    <property type="component" value="Unassembled WGS sequence"/>
</dbReference>
<name>A0ABD4Z673_9CREN</name>
<dbReference type="InterPro" id="IPR027417">
    <property type="entry name" value="P-loop_NTPase"/>
</dbReference>
<dbReference type="InterPro" id="IPR050764">
    <property type="entry name" value="CbbQ/NirQ/NorQ/GpvN"/>
</dbReference>
<dbReference type="Pfam" id="PF17863">
    <property type="entry name" value="AAA_lid_2"/>
    <property type="match status" value="1"/>
</dbReference>
<evidence type="ECO:0000259" key="1">
    <source>
        <dbReference type="SMART" id="SM00382"/>
    </source>
</evidence>
<organism evidence="2 3">
    <name type="scientific">Ignisphaera cupida</name>
    <dbReference type="NCBI Taxonomy" id="3050454"/>
    <lineage>
        <taxon>Archaea</taxon>
        <taxon>Thermoproteota</taxon>
        <taxon>Thermoprotei</taxon>
        <taxon>Desulfurococcales</taxon>
        <taxon>Desulfurococcaceae</taxon>
        <taxon>Ignisphaera</taxon>
    </lineage>
</organism>
<dbReference type="Gene3D" id="1.10.8.80">
    <property type="entry name" value="Magnesium chelatase subunit I, C-Terminal domain"/>
    <property type="match status" value="1"/>
</dbReference>
<proteinExistence type="predicted"/>
<evidence type="ECO:0000313" key="3">
    <source>
        <dbReference type="Proteomes" id="UP001529235"/>
    </source>
</evidence>
<dbReference type="Gene3D" id="3.40.50.300">
    <property type="entry name" value="P-loop containing nucleotide triphosphate hydrolases"/>
    <property type="match status" value="1"/>
</dbReference>
<dbReference type="EMBL" id="JASNVW010000003">
    <property type="protein sequence ID" value="MDK6028816.1"/>
    <property type="molecule type" value="Genomic_DNA"/>
</dbReference>
<dbReference type="RefSeq" id="WP_285273802.1">
    <property type="nucleotide sequence ID" value="NZ_JASNVW010000003.1"/>
</dbReference>
<dbReference type="PANTHER" id="PTHR42759:SF5">
    <property type="entry name" value="METHANOL DEHYDROGENASE REGULATOR"/>
    <property type="match status" value="1"/>
</dbReference>
<comment type="caution">
    <text evidence="2">The sequence shown here is derived from an EMBL/GenBank/DDBJ whole genome shotgun (WGS) entry which is preliminary data.</text>
</comment>
<sequence length="310" mass="34533">MVFKVVLDKLVFSGLLIEKEFEVRMVLACMLSKGHVLLEGVPGVAKTSMAKAIAKLLGLKFRRVQMTPDLLPMDILGTYIYDQKTGDFIFREGPIFTNILLVDEINRASPRTQSALLEAMQERQVTIEGVTRKLEEPFIVIATQNPIEMEGVFPLPEAQIDRFLAKIETGYPSSKGFKELLKRIDEIEQGIESLQPVLSRDDVLNAMEQAKRVLVDDSIYDYIVSIVEETRRHPAVKLGGSPRAGIAILRLAKAWALIDGRSYVIPDDVKAVAAPALSHRIIVKPEYEVEGVTGTKIVEEILKKVAVPKP</sequence>